<accession>A0ABW6RPY0</accession>
<feature type="region of interest" description="Disordered" evidence="1">
    <location>
        <begin position="112"/>
        <end position="169"/>
    </location>
</feature>
<keyword evidence="2" id="KW-0812">Transmembrane</keyword>
<dbReference type="Proteomes" id="UP001601976">
    <property type="component" value="Unassembled WGS sequence"/>
</dbReference>
<organism evidence="3 4">
    <name type="scientific">Streptomyces flavidovirens</name>
    <dbReference type="NCBI Taxonomy" id="67298"/>
    <lineage>
        <taxon>Bacteria</taxon>
        <taxon>Bacillati</taxon>
        <taxon>Actinomycetota</taxon>
        <taxon>Actinomycetes</taxon>
        <taxon>Kitasatosporales</taxon>
        <taxon>Streptomycetaceae</taxon>
        <taxon>Streptomyces</taxon>
    </lineage>
</organism>
<feature type="transmembrane region" description="Helical" evidence="2">
    <location>
        <begin position="82"/>
        <end position="102"/>
    </location>
</feature>
<proteinExistence type="predicted"/>
<evidence type="ECO:0000313" key="3">
    <source>
        <dbReference type="EMBL" id="MFF3343212.1"/>
    </source>
</evidence>
<evidence type="ECO:0000256" key="2">
    <source>
        <dbReference type="SAM" id="Phobius"/>
    </source>
</evidence>
<keyword evidence="2" id="KW-0472">Membrane</keyword>
<reference evidence="3 4" key="1">
    <citation type="submission" date="2024-10" db="EMBL/GenBank/DDBJ databases">
        <title>The Natural Products Discovery Center: Release of the First 8490 Sequenced Strains for Exploring Actinobacteria Biosynthetic Diversity.</title>
        <authorList>
            <person name="Kalkreuter E."/>
            <person name="Kautsar S.A."/>
            <person name="Yang D."/>
            <person name="Bader C.D."/>
            <person name="Teijaro C.N."/>
            <person name="Fluegel L."/>
            <person name="Davis C.M."/>
            <person name="Simpson J.R."/>
            <person name="Lauterbach L."/>
            <person name="Steele A.D."/>
            <person name="Gui C."/>
            <person name="Meng S."/>
            <person name="Li G."/>
            <person name="Viehrig K."/>
            <person name="Ye F."/>
            <person name="Su P."/>
            <person name="Kiefer A.F."/>
            <person name="Nichols A."/>
            <person name="Cepeda A.J."/>
            <person name="Yan W."/>
            <person name="Fan B."/>
            <person name="Jiang Y."/>
            <person name="Adhikari A."/>
            <person name="Zheng C.-J."/>
            <person name="Schuster L."/>
            <person name="Cowan T.M."/>
            <person name="Smanski M.J."/>
            <person name="Chevrette M.G."/>
            <person name="De Carvalho L.P.S."/>
            <person name="Shen B."/>
        </authorList>
    </citation>
    <scope>NUCLEOTIDE SEQUENCE [LARGE SCALE GENOMIC DNA]</scope>
    <source>
        <strain evidence="3 4">NPDC003029</strain>
    </source>
</reference>
<keyword evidence="4" id="KW-1185">Reference proteome</keyword>
<gene>
    <name evidence="3" type="ORF">ACFYWW_31670</name>
</gene>
<comment type="caution">
    <text evidence="3">The sequence shown here is derived from an EMBL/GenBank/DDBJ whole genome shotgun (WGS) entry which is preliminary data.</text>
</comment>
<protein>
    <recommendedName>
        <fullName evidence="5">Integral membrane protein</fullName>
    </recommendedName>
</protein>
<dbReference type="RefSeq" id="WP_387898724.1">
    <property type="nucleotide sequence ID" value="NZ_JBIAPK010000013.1"/>
</dbReference>
<sequence length="169" mass="17853">MEAAEDVVRAQGERSERLVAPLIGAAFTSLLEVLADDGQPELGVVEGAAAHAARAVDCRRTAGVLRDARVEQGRERQRPRWAAGWTVMLICAVATTALVLLVECLFPSMGQHTSGDVSEIPTPRVTRPVPAAEPTGAVPARSARARRRAASSPIDPSTVQGRAGKSRVD</sequence>
<evidence type="ECO:0008006" key="5">
    <source>
        <dbReference type="Google" id="ProtNLM"/>
    </source>
</evidence>
<keyword evidence="2" id="KW-1133">Transmembrane helix</keyword>
<name>A0ABW6RPY0_9ACTN</name>
<evidence type="ECO:0000256" key="1">
    <source>
        <dbReference type="SAM" id="MobiDB-lite"/>
    </source>
</evidence>
<dbReference type="EMBL" id="JBIAPK010000013">
    <property type="protein sequence ID" value="MFF3343212.1"/>
    <property type="molecule type" value="Genomic_DNA"/>
</dbReference>
<evidence type="ECO:0000313" key="4">
    <source>
        <dbReference type="Proteomes" id="UP001601976"/>
    </source>
</evidence>